<feature type="domain" description="Metallo-beta-lactamase" evidence="7">
    <location>
        <begin position="495"/>
        <end position="701"/>
    </location>
</feature>
<dbReference type="InterPro" id="IPR036866">
    <property type="entry name" value="RibonucZ/Hydroxyglut_hydro"/>
</dbReference>
<evidence type="ECO:0000259" key="7">
    <source>
        <dbReference type="SMART" id="SM00849"/>
    </source>
</evidence>
<evidence type="ECO:0000256" key="2">
    <source>
        <dbReference type="ARBA" id="ARBA00022475"/>
    </source>
</evidence>
<comment type="subcellular location">
    <subcellularLocation>
        <location evidence="1">Cell membrane</location>
        <topology evidence="1">Multi-pass membrane protein</topology>
    </subcellularLocation>
</comment>
<feature type="transmembrane region" description="Helical" evidence="6">
    <location>
        <begin position="272"/>
        <end position="291"/>
    </location>
</feature>
<feature type="transmembrane region" description="Helical" evidence="6">
    <location>
        <begin position="381"/>
        <end position="405"/>
    </location>
</feature>
<dbReference type="SMART" id="SM00849">
    <property type="entry name" value="Lactamase_B"/>
    <property type="match status" value="1"/>
</dbReference>
<dbReference type="InterPro" id="IPR052159">
    <property type="entry name" value="Competence_DNA_uptake"/>
</dbReference>
<evidence type="ECO:0000256" key="3">
    <source>
        <dbReference type="ARBA" id="ARBA00022692"/>
    </source>
</evidence>
<dbReference type="PANTHER" id="PTHR30619">
    <property type="entry name" value="DNA INTERNALIZATION/COMPETENCE PROTEIN COMEC/REC2"/>
    <property type="match status" value="1"/>
</dbReference>
<feature type="transmembrane region" description="Helical" evidence="6">
    <location>
        <begin position="53"/>
        <end position="69"/>
    </location>
</feature>
<dbReference type="Pfam" id="PF03772">
    <property type="entry name" value="Competence"/>
    <property type="match status" value="1"/>
</dbReference>
<evidence type="ECO:0000313" key="9">
    <source>
        <dbReference type="Proteomes" id="UP001519349"/>
    </source>
</evidence>
<dbReference type="Pfam" id="PF00753">
    <property type="entry name" value="Lactamase_B"/>
    <property type="match status" value="1"/>
</dbReference>
<sequence>MSQWIEKLPLPPLYLVLILVWVYFAVYTGGLLAYLVLGLLVVRLFAAYPLKKALLALVLLGLFAGLFLFRREMAEQAFRQEPKPVSWVQPIPDTIQVNGDSLSFRGRSNGQTYQVFYKLKSEKEKEAFQKLSDQVRLEIAGEFSLAQQQRNFAGFDYRAYLKTEGIYRTLTISAIKSVQPVSDFQPWDWPSLWRRKALVYIQTHFPKPMSHYMGGLLFGQLDTGFAEMNELYSSLGIIHLFALSGMQVAYFADGFRRILLRLGLKMETVHLLQLPFFLIYAGLTGFSVSVVRSLLQKLLAQLGLKGPDNVAVTLLILFILMPNVLLTAGGVLSCSYAFLLAMLNFDHLPPMRKVLAESLTLSLGILPVLLYYFAEFQPWSLLLTFLFSVLFDRILLPGLTAIFLLSPLIKLTQVNFFFDWLETLIRWVAEISPRPLVLGQPSLWLLTALLLVLGLLYDFRRQKKWVWALGLTAALLFFLSKHPLQNEITVVDVGQGDSIFLRDLRGRTVLIDVGGRVELGKKEPWQQRTVSSNAEKTLIPYLKSRGVSRLDVLVLTHTDTDHMGDMLEVGRHFSIGKIYVSKGSLTQPDFVQKLEQMQRPVQAAELGQQLPIFDSALQVLYPSDTGDGGNDDSLVLYGEFFRTKFLFTGDLEAHGESELLKLFPQLQVDVLKAGHHGSKGSSSPEFLEQIRPKTVLISAGQKNRYQHPHQETLERFKTLESSIYRTDWQGAIRFTGWDSWLVETVHQDEAP</sequence>
<dbReference type="NCBIfam" id="TIGR00360">
    <property type="entry name" value="ComEC_N-term"/>
    <property type="match status" value="1"/>
</dbReference>
<dbReference type="InterPro" id="IPR004477">
    <property type="entry name" value="ComEC_N"/>
</dbReference>
<keyword evidence="2" id="KW-1003">Cell membrane</keyword>
<dbReference type="CDD" id="cd07731">
    <property type="entry name" value="ComA-like_MBL-fold"/>
    <property type="match status" value="1"/>
</dbReference>
<feature type="transmembrane region" description="Helical" evidence="6">
    <location>
        <begin position="312"/>
        <end position="342"/>
    </location>
</feature>
<dbReference type="InterPro" id="IPR035681">
    <property type="entry name" value="ComA-like_MBL"/>
</dbReference>
<dbReference type="EMBL" id="QFAY01000034">
    <property type="protein sequence ID" value="MBP2622104.1"/>
    <property type="molecule type" value="Genomic_DNA"/>
</dbReference>
<keyword evidence="4 6" id="KW-1133">Transmembrane helix</keyword>
<comment type="caution">
    <text evidence="8">The sequence shown here is derived from an EMBL/GenBank/DDBJ whole genome shotgun (WGS) entry which is preliminary data.</text>
</comment>
<keyword evidence="9" id="KW-1185">Reference proteome</keyword>
<dbReference type="Gene3D" id="3.60.15.10">
    <property type="entry name" value="Ribonuclease Z/Hydroxyacylglutathione hydrolase-like"/>
    <property type="match status" value="1"/>
</dbReference>
<evidence type="ECO:0000256" key="1">
    <source>
        <dbReference type="ARBA" id="ARBA00004651"/>
    </source>
</evidence>
<dbReference type="SUPFAM" id="SSF56281">
    <property type="entry name" value="Metallo-hydrolase/oxidoreductase"/>
    <property type="match status" value="1"/>
</dbReference>
<evidence type="ECO:0000313" key="8">
    <source>
        <dbReference type="EMBL" id="MBP2622104.1"/>
    </source>
</evidence>
<evidence type="ECO:0000256" key="4">
    <source>
        <dbReference type="ARBA" id="ARBA00022989"/>
    </source>
</evidence>
<name>A0ABS5AZW1_9STRE</name>
<dbReference type="RefSeq" id="WP_209552048.1">
    <property type="nucleotide sequence ID" value="NZ_QFAY01000034.1"/>
</dbReference>
<protein>
    <submittedName>
        <fullName evidence="8">DNA internalization-related competence protein ComEC/Rec2</fullName>
    </submittedName>
</protein>
<feature type="transmembrane region" description="Helical" evidence="6">
    <location>
        <begin position="354"/>
        <end position="374"/>
    </location>
</feature>
<dbReference type="Proteomes" id="UP001519349">
    <property type="component" value="Unassembled WGS sequence"/>
</dbReference>
<organism evidence="8 9">
    <name type="scientific">Streptococcus panodentis</name>
    <dbReference type="NCBI Taxonomy" id="1581472"/>
    <lineage>
        <taxon>Bacteria</taxon>
        <taxon>Bacillati</taxon>
        <taxon>Bacillota</taxon>
        <taxon>Bacilli</taxon>
        <taxon>Lactobacillales</taxon>
        <taxon>Streptococcaceae</taxon>
        <taxon>Streptococcus</taxon>
    </lineage>
</organism>
<keyword evidence="5 6" id="KW-0472">Membrane</keyword>
<dbReference type="NCBIfam" id="TIGR00361">
    <property type="entry name" value="ComEC_Rec2"/>
    <property type="match status" value="1"/>
</dbReference>
<dbReference type="InterPro" id="IPR001279">
    <property type="entry name" value="Metallo-B-lactamas"/>
</dbReference>
<gene>
    <name evidence="8" type="ORF">DHL47_12405</name>
</gene>
<dbReference type="InterPro" id="IPR004797">
    <property type="entry name" value="Competence_ComEC/Rec2"/>
</dbReference>
<dbReference type="PANTHER" id="PTHR30619:SF1">
    <property type="entry name" value="RECOMBINATION PROTEIN 2"/>
    <property type="match status" value="1"/>
</dbReference>
<accession>A0ABS5AZW1</accession>
<feature type="transmembrane region" description="Helical" evidence="6">
    <location>
        <begin position="442"/>
        <end position="459"/>
    </location>
</feature>
<reference evidence="8 9" key="1">
    <citation type="submission" date="2018-05" db="EMBL/GenBank/DDBJ databases">
        <title>Draft genome sequence of Streptococcus panodentis CCUG 70867T.</title>
        <authorList>
            <person name="Salva-Serra F."/>
            <person name="Mendez V."/>
            <person name="Jaen-Luchoro D."/>
            <person name="Gonzales-Siles L."/>
            <person name="Karlsson R."/>
            <person name="Engstrom-Jakobsson H."/>
            <person name="Busquets A."/>
            <person name="Gomila M."/>
            <person name="Pineiro-Iglesias B."/>
            <person name="Bennasar-Figueras A."/>
            <person name="Seeger M."/>
            <person name="Moore E."/>
        </authorList>
    </citation>
    <scope>NUCLEOTIDE SEQUENCE [LARGE SCALE GENOMIC DNA]</scope>
    <source>
        <strain evidence="8 9">CCUG 70867</strain>
    </source>
</reference>
<feature type="transmembrane region" description="Helical" evidence="6">
    <location>
        <begin position="231"/>
        <end position="252"/>
    </location>
</feature>
<feature type="transmembrane region" description="Helical" evidence="6">
    <location>
        <begin position="12"/>
        <end position="41"/>
    </location>
</feature>
<evidence type="ECO:0000256" key="5">
    <source>
        <dbReference type="ARBA" id="ARBA00023136"/>
    </source>
</evidence>
<keyword evidence="3 6" id="KW-0812">Transmembrane</keyword>
<proteinExistence type="predicted"/>
<feature type="transmembrane region" description="Helical" evidence="6">
    <location>
        <begin position="466"/>
        <end position="484"/>
    </location>
</feature>
<evidence type="ECO:0000256" key="6">
    <source>
        <dbReference type="SAM" id="Phobius"/>
    </source>
</evidence>